<feature type="chain" id="PRO_5046611649" evidence="2">
    <location>
        <begin position="20"/>
        <end position="149"/>
    </location>
</feature>
<feature type="signal peptide" evidence="2">
    <location>
        <begin position="1"/>
        <end position="19"/>
    </location>
</feature>
<reference evidence="3" key="1">
    <citation type="submission" date="2023-04" db="EMBL/GenBank/DDBJ databases">
        <authorList>
            <consortium name="ELIXIR-Norway"/>
        </authorList>
    </citation>
    <scope>NUCLEOTIDE SEQUENCE [LARGE SCALE GENOMIC DNA]</scope>
</reference>
<evidence type="ECO:0000313" key="3">
    <source>
        <dbReference type="EMBL" id="CAI9178204.1"/>
    </source>
</evidence>
<feature type="compositionally biased region" description="Basic and acidic residues" evidence="1">
    <location>
        <begin position="125"/>
        <end position="137"/>
    </location>
</feature>
<proteinExistence type="predicted"/>
<feature type="compositionally biased region" description="Polar residues" evidence="1">
    <location>
        <begin position="81"/>
        <end position="91"/>
    </location>
</feature>
<protein>
    <submittedName>
        <fullName evidence="3">Uncharacterized protein</fullName>
    </submittedName>
</protein>
<evidence type="ECO:0000256" key="2">
    <source>
        <dbReference type="SAM" id="SignalP"/>
    </source>
</evidence>
<feature type="region of interest" description="Disordered" evidence="1">
    <location>
        <begin position="80"/>
        <end position="149"/>
    </location>
</feature>
<feature type="compositionally biased region" description="Polar residues" evidence="1">
    <location>
        <begin position="98"/>
        <end position="107"/>
    </location>
</feature>
<dbReference type="EMBL" id="OX459943">
    <property type="protein sequence ID" value="CAI9178204.1"/>
    <property type="molecule type" value="Genomic_DNA"/>
</dbReference>
<evidence type="ECO:0000256" key="1">
    <source>
        <dbReference type="SAM" id="MobiDB-lite"/>
    </source>
</evidence>
<evidence type="ECO:0000313" key="4">
    <source>
        <dbReference type="Proteomes" id="UP001176941"/>
    </source>
</evidence>
<keyword evidence="2" id="KW-0732">Signal</keyword>
<sequence>MPTSFLIQLSFASFDLCRSILLAADAVNSIHVILAKEVLPNPPLLSVHWAGQRGALAPLRPSPHPLAPEPRAYLFGRQPAAQASPSLTSLSGARPVRPTQTLKANRTSRSDRGRKGHLSFLCGISKEEAPRRLETKAGGEVNGEPGFNH</sequence>
<keyword evidence="4" id="KW-1185">Reference proteome</keyword>
<organism evidence="3 4">
    <name type="scientific">Rangifer tarandus platyrhynchus</name>
    <name type="common">Svalbard reindeer</name>
    <dbReference type="NCBI Taxonomy" id="3082113"/>
    <lineage>
        <taxon>Eukaryota</taxon>
        <taxon>Metazoa</taxon>
        <taxon>Chordata</taxon>
        <taxon>Craniata</taxon>
        <taxon>Vertebrata</taxon>
        <taxon>Euteleostomi</taxon>
        <taxon>Mammalia</taxon>
        <taxon>Eutheria</taxon>
        <taxon>Laurasiatheria</taxon>
        <taxon>Artiodactyla</taxon>
        <taxon>Ruminantia</taxon>
        <taxon>Pecora</taxon>
        <taxon>Cervidae</taxon>
        <taxon>Odocoileinae</taxon>
        <taxon>Rangifer</taxon>
    </lineage>
</organism>
<name>A0ABN8ZWU6_RANTA</name>
<dbReference type="Proteomes" id="UP001176941">
    <property type="component" value="Chromosome 7"/>
</dbReference>
<gene>
    <name evidence="3" type="ORF">MRATA1EN1_LOCUS27166</name>
</gene>
<accession>A0ABN8ZWU6</accession>